<dbReference type="InterPro" id="IPR051919">
    <property type="entry name" value="W-dependent_AOR"/>
</dbReference>
<dbReference type="Pfam" id="PF01314">
    <property type="entry name" value="AFOR_C"/>
    <property type="match status" value="1"/>
</dbReference>
<sequence>TDPDDLARINFLANDLGVDTIEIGATIGVLMEAGLAEFGDVAFMTQFFEELRVGSEKGRLWAQGTARVGEHYGVARVPVIKKQAISAYDPRVVEATGITMMVTAQGADHTAGNLPVLDCSDMPLEDIVAASLEAQAQYAASDALGLCIFGRSVTFAQLEFIAGTLNDAHGTNLGPEFYLQLGKETLDLEWRFNRMAGFTEDDDELPSFFYEEPLAPTNKVARFHSAEVNQYLTT</sequence>
<protein>
    <recommendedName>
        <fullName evidence="1">Aldehyde ferredoxin oxidoreductase C-terminal domain-containing protein</fullName>
    </recommendedName>
</protein>
<name>A0A381UBU8_9ZZZZ</name>
<dbReference type="EMBL" id="UINC01006137">
    <property type="protein sequence ID" value="SVA25702.1"/>
    <property type="molecule type" value="Genomic_DNA"/>
</dbReference>
<reference evidence="2" key="1">
    <citation type="submission" date="2018-05" db="EMBL/GenBank/DDBJ databases">
        <authorList>
            <person name="Lanie J.A."/>
            <person name="Ng W.-L."/>
            <person name="Kazmierczak K.M."/>
            <person name="Andrzejewski T.M."/>
            <person name="Davidsen T.M."/>
            <person name="Wayne K.J."/>
            <person name="Tettelin H."/>
            <person name="Glass J.I."/>
            <person name="Rusch D."/>
            <person name="Podicherti R."/>
            <person name="Tsui H.-C.T."/>
            <person name="Winkler M.E."/>
        </authorList>
    </citation>
    <scope>NUCLEOTIDE SEQUENCE</scope>
</reference>
<feature type="domain" description="Aldehyde ferredoxin oxidoreductase C-terminal" evidence="1">
    <location>
        <begin position="1"/>
        <end position="218"/>
    </location>
</feature>
<dbReference type="InterPro" id="IPR036021">
    <property type="entry name" value="Tungsten_al_ferr_oxy-like_C"/>
</dbReference>
<dbReference type="SUPFAM" id="SSF48310">
    <property type="entry name" value="Aldehyde ferredoxin oxidoreductase, C-terminal domains"/>
    <property type="match status" value="1"/>
</dbReference>
<dbReference type="PANTHER" id="PTHR30038:SF0">
    <property type="entry name" value="TUNGSTEN-CONTAINING ALDEHYDE FERREDOXIN OXIDOREDUCTASE"/>
    <property type="match status" value="1"/>
</dbReference>
<dbReference type="InterPro" id="IPR001203">
    <property type="entry name" value="OxRdtase_Ald_Fedxn_C"/>
</dbReference>
<dbReference type="Gene3D" id="1.10.599.10">
    <property type="entry name" value="Aldehyde Ferredoxin Oxidoreductase Protein, subunit A, domain 3"/>
    <property type="match status" value="1"/>
</dbReference>
<dbReference type="GO" id="GO:0051536">
    <property type="term" value="F:iron-sulfur cluster binding"/>
    <property type="evidence" value="ECO:0007669"/>
    <property type="project" value="InterPro"/>
</dbReference>
<dbReference type="GO" id="GO:0009055">
    <property type="term" value="F:electron transfer activity"/>
    <property type="evidence" value="ECO:0007669"/>
    <property type="project" value="InterPro"/>
</dbReference>
<gene>
    <name evidence="2" type="ORF">METZ01_LOCUS78556</name>
</gene>
<organism evidence="2">
    <name type="scientific">marine metagenome</name>
    <dbReference type="NCBI Taxonomy" id="408172"/>
    <lineage>
        <taxon>unclassified sequences</taxon>
        <taxon>metagenomes</taxon>
        <taxon>ecological metagenomes</taxon>
    </lineage>
</organism>
<dbReference type="PANTHER" id="PTHR30038">
    <property type="entry name" value="ALDEHYDE FERREDOXIN OXIDOREDUCTASE"/>
    <property type="match status" value="1"/>
</dbReference>
<accession>A0A381UBU8</accession>
<proteinExistence type="predicted"/>
<dbReference type="InterPro" id="IPR013985">
    <property type="entry name" value="Ald_Fedxn_OxRdtase_dom3"/>
</dbReference>
<feature type="non-terminal residue" evidence="2">
    <location>
        <position position="1"/>
    </location>
</feature>
<evidence type="ECO:0000313" key="2">
    <source>
        <dbReference type="EMBL" id="SVA25702.1"/>
    </source>
</evidence>
<dbReference type="GO" id="GO:0016625">
    <property type="term" value="F:oxidoreductase activity, acting on the aldehyde or oxo group of donors, iron-sulfur protein as acceptor"/>
    <property type="evidence" value="ECO:0007669"/>
    <property type="project" value="InterPro"/>
</dbReference>
<evidence type="ECO:0000259" key="1">
    <source>
        <dbReference type="Pfam" id="PF01314"/>
    </source>
</evidence>
<dbReference type="AlphaFoldDB" id="A0A381UBU8"/>